<gene>
    <name evidence="4" type="ORF">A3860_11780</name>
</gene>
<evidence type="ECO:0000313" key="4">
    <source>
        <dbReference type="EMBL" id="OQP57230.1"/>
    </source>
</evidence>
<proteinExistence type="inferred from homology"/>
<dbReference type="GO" id="GO:0005975">
    <property type="term" value="P:carbohydrate metabolic process"/>
    <property type="evidence" value="ECO:0007669"/>
    <property type="project" value="InterPro"/>
</dbReference>
<keyword evidence="5" id="KW-1185">Reference proteome</keyword>
<sequence length="260" mass="29991">MSSVCLYFNVHQPFLLKSFSSMDIDVRHTYFDMEACKAAIHEKADRCYLPCNKIMTRLINKNRGRFRVRFSISGTTMELLQLYRPDVIDSFRKLVNTGLIEILAAPYYHSLSFLYSRKEFQRQLSKHQKLVKKIFGIHTTIFNNTALLHNNELSKYIAGAGFKGMLCEGNVNPIDPVNMPVPELNLLKKIYALENLVLNSGCEKTIDTWGCLQSLDHFEARESFQSFSNIVTDFEITLIRQSIEKLKKQSALRPVRTPLL</sequence>
<comment type="similarity">
    <text evidence="1">Belongs to the glycosyl hydrolase 57 family.</text>
</comment>
<dbReference type="Proteomes" id="UP000192796">
    <property type="component" value="Unassembled WGS sequence"/>
</dbReference>
<feature type="domain" description="Glycoside hydrolase family 57 N-terminal" evidence="3">
    <location>
        <begin position="6"/>
        <end position="179"/>
    </location>
</feature>
<dbReference type="InterPro" id="IPR052046">
    <property type="entry name" value="GH57_Enzymes"/>
</dbReference>
<accession>A0A1V9FFW8</accession>
<dbReference type="PANTHER" id="PTHR36306:SF1">
    <property type="entry name" value="ALPHA-AMYLASE-RELATED"/>
    <property type="match status" value="1"/>
</dbReference>
<dbReference type="InterPro" id="IPR011330">
    <property type="entry name" value="Glyco_hydro/deAcase_b/a-brl"/>
</dbReference>
<dbReference type="SUPFAM" id="SSF88713">
    <property type="entry name" value="Glycoside hydrolase/deacetylase"/>
    <property type="match status" value="1"/>
</dbReference>
<dbReference type="STRING" id="1703345.A3860_11780"/>
<protein>
    <recommendedName>
        <fullName evidence="3">Glycoside hydrolase family 57 N-terminal domain-containing protein</fullName>
    </recommendedName>
</protein>
<evidence type="ECO:0000313" key="5">
    <source>
        <dbReference type="Proteomes" id="UP000192796"/>
    </source>
</evidence>
<dbReference type="PANTHER" id="PTHR36306">
    <property type="entry name" value="ALPHA-AMYLASE-RELATED-RELATED"/>
    <property type="match status" value="1"/>
</dbReference>
<dbReference type="AlphaFoldDB" id="A0A1V9FFW8"/>
<reference evidence="4 5" key="1">
    <citation type="submission" date="2016-03" db="EMBL/GenBank/DDBJ databases">
        <title>Niastella vici sp. nov., isolated from farmland soil.</title>
        <authorList>
            <person name="Chen L."/>
            <person name="Wang D."/>
            <person name="Yang S."/>
            <person name="Wang G."/>
        </authorList>
    </citation>
    <scope>NUCLEOTIDE SEQUENCE [LARGE SCALE GENOMIC DNA]</scope>
    <source>
        <strain evidence="4 5">DJ57</strain>
    </source>
</reference>
<dbReference type="RefSeq" id="WP_081156195.1">
    <property type="nucleotide sequence ID" value="NZ_LVYD01000124.1"/>
</dbReference>
<name>A0A1V9FFW8_9BACT</name>
<dbReference type="GO" id="GO:0003824">
    <property type="term" value="F:catalytic activity"/>
    <property type="evidence" value="ECO:0007669"/>
    <property type="project" value="InterPro"/>
</dbReference>
<dbReference type="OrthoDB" id="138256at2"/>
<comment type="caution">
    <text evidence="4">The sequence shown here is derived from an EMBL/GenBank/DDBJ whole genome shotgun (WGS) entry which is preliminary data.</text>
</comment>
<keyword evidence="2" id="KW-0119">Carbohydrate metabolism</keyword>
<dbReference type="Gene3D" id="3.20.110.20">
    <property type="match status" value="1"/>
</dbReference>
<dbReference type="InterPro" id="IPR004300">
    <property type="entry name" value="Glyco_hydro_57_N"/>
</dbReference>
<evidence type="ECO:0000259" key="3">
    <source>
        <dbReference type="Pfam" id="PF03065"/>
    </source>
</evidence>
<dbReference type="EMBL" id="LVYD01000124">
    <property type="protein sequence ID" value="OQP57230.1"/>
    <property type="molecule type" value="Genomic_DNA"/>
</dbReference>
<organism evidence="4 5">
    <name type="scientific">Niastella vici</name>
    <dbReference type="NCBI Taxonomy" id="1703345"/>
    <lineage>
        <taxon>Bacteria</taxon>
        <taxon>Pseudomonadati</taxon>
        <taxon>Bacteroidota</taxon>
        <taxon>Chitinophagia</taxon>
        <taxon>Chitinophagales</taxon>
        <taxon>Chitinophagaceae</taxon>
        <taxon>Niastella</taxon>
    </lineage>
</organism>
<evidence type="ECO:0000256" key="2">
    <source>
        <dbReference type="ARBA" id="ARBA00023277"/>
    </source>
</evidence>
<evidence type="ECO:0000256" key="1">
    <source>
        <dbReference type="ARBA" id="ARBA00006821"/>
    </source>
</evidence>
<dbReference type="Pfam" id="PF03065">
    <property type="entry name" value="Glyco_hydro_57"/>
    <property type="match status" value="1"/>
</dbReference>